<dbReference type="InterPro" id="IPR052369">
    <property type="entry name" value="UG_Glycosaminoglycan_Hydrolase"/>
</dbReference>
<dbReference type="FunFam" id="1.50.10.10:FF:000048">
    <property type="entry name" value="Unsaturated chondroitin disaccharide hydrolase"/>
    <property type="match status" value="1"/>
</dbReference>
<dbReference type="SUPFAM" id="SSF48208">
    <property type="entry name" value="Six-hairpin glycosidases"/>
    <property type="match status" value="1"/>
</dbReference>
<dbReference type="GO" id="GO:0052757">
    <property type="term" value="F:chondroitin hydrolase activity"/>
    <property type="evidence" value="ECO:0007669"/>
    <property type="project" value="TreeGrafter"/>
</dbReference>
<keyword evidence="5" id="KW-1185">Reference proteome</keyword>
<dbReference type="InterPro" id="IPR008928">
    <property type="entry name" value="6-hairpin_glycosidase_sf"/>
</dbReference>
<evidence type="ECO:0000256" key="1">
    <source>
        <dbReference type="ARBA" id="ARBA00022801"/>
    </source>
</evidence>
<feature type="compositionally biased region" description="Low complexity" evidence="3">
    <location>
        <begin position="43"/>
        <end position="63"/>
    </location>
</feature>
<evidence type="ECO:0000313" key="4">
    <source>
        <dbReference type="EMBL" id="OBT98414.1"/>
    </source>
</evidence>
<evidence type="ECO:0008006" key="6">
    <source>
        <dbReference type="Google" id="ProtNLM"/>
    </source>
</evidence>
<dbReference type="GO" id="GO:0000272">
    <property type="term" value="P:polysaccharide catabolic process"/>
    <property type="evidence" value="ECO:0007669"/>
    <property type="project" value="TreeGrafter"/>
</dbReference>
<dbReference type="RefSeq" id="XP_018132147.1">
    <property type="nucleotide sequence ID" value="XM_018272686.2"/>
</dbReference>
<dbReference type="Proteomes" id="UP000091956">
    <property type="component" value="Unassembled WGS sequence"/>
</dbReference>
<keyword evidence="1" id="KW-0378">Hydrolase</keyword>
<dbReference type="PANTHER" id="PTHR36845:SF1">
    <property type="entry name" value="HYDROLASE, PUTATIVE (AFU_ORTHOLOGUE AFUA_7G05090)-RELATED"/>
    <property type="match status" value="1"/>
</dbReference>
<dbReference type="EMBL" id="KV460217">
    <property type="protein sequence ID" value="OBT98414.1"/>
    <property type="molecule type" value="Genomic_DNA"/>
</dbReference>
<organism evidence="4 5">
    <name type="scientific">Pseudogymnoascus verrucosus</name>
    <dbReference type="NCBI Taxonomy" id="342668"/>
    <lineage>
        <taxon>Eukaryota</taxon>
        <taxon>Fungi</taxon>
        <taxon>Dikarya</taxon>
        <taxon>Ascomycota</taxon>
        <taxon>Pezizomycotina</taxon>
        <taxon>Leotiomycetes</taxon>
        <taxon>Thelebolales</taxon>
        <taxon>Thelebolaceae</taxon>
        <taxon>Pseudogymnoascus</taxon>
    </lineage>
</organism>
<evidence type="ECO:0000313" key="5">
    <source>
        <dbReference type="Proteomes" id="UP000091956"/>
    </source>
</evidence>
<name>A0A1B8GRE7_9PEZI</name>
<reference evidence="5" key="2">
    <citation type="journal article" date="2018" name="Nat. Commun.">
        <title>Extreme sensitivity to ultraviolet light in the fungal pathogen causing white-nose syndrome of bats.</title>
        <authorList>
            <person name="Palmer J.M."/>
            <person name="Drees K.P."/>
            <person name="Foster J.T."/>
            <person name="Lindner D.L."/>
        </authorList>
    </citation>
    <scope>NUCLEOTIDE SEQUENCE [LARGE SCALE GENOMIC DNA]</scope>
    <source>
        <strain evidence="5">UAMH 10579</strain>
    </source>
</reference>
<dbReference type="AlphaFoldDB" id="A0A1B8GRE7"/>
<dbReference type="InterPro" id="IPR012341">
    <property type="entry name" value="6hp_glycosidase-like_sf"/>
</dbReference>
<dbReference type="Gene3D" id="1.50.10.10">
    <property type="match status" value="1"/>
</dbReference>
<evidence type="ECO:0000256" key="3">
    <source>
        <dbReference type="SAM" id="MobiDB-lite"/>
    </source>
</evidence>
<comment type="similarity">
    <text evidence="2">Belongs to the glycosyl hydrolase 88 family.</text>
</comment>
<dbReference type="GeneID" id="28836574"/>
<reference evidence="4 5" key="1">
    <citation type="submission" date="2016-03" db="EMBL/GenBank/DDBJ databases">
        <title>Comparative genomics of Pseudogymnoascus destructans, the fungus causing white-nose syndrome of bats.</title>
        <authorList>
            <person name="Palmer J.M."/>
            <person name="Drees K.P."/>
            <person name="Foster J.T."/>
            <person name="Lindner D.L."/>
        </authorList>
    </citation>
    <scope>NUCLEOTIDE SEQUENCE [LARGE SCALE GENOMIC DNA]</scope>
    <source>
        <strain evidence="4 5">UAMH 10579</strain>
    </source>
</reference>
<gene>
    <name evidence="4" type="ORF">VE01_03188</name>
</gene>
<accession>A0A1B8GRE7</accession>
<proteinExistence type="inferred from homology"/>
<sequence length="537" mass="58779">MAATIQEVGPTETATEVFSSEKPPFTTEFEISHAESVPSQHDSSGAGAESTPSSSPSSAPSLGNENEDHKPGSLSLHDPSLDERLGLGLEPNVELAELFAENVVAKIWKVAVRELEKQNPPTTYPEFVTTSGPLANTYTMTEADFWTCGFFPGSLYALLERAMKYPSALPIPTALRRDFTAQLTSLSRCWAEPLHAMAQRTDTHDMSFIIQPALRMDWELTGNPRSLASVLTAATSLASRFCEKVGAIRSWDRTENARFTFDDMEEDFLVIIDSMCNLDLLYYAGAQTGNQRLIDIATTHAHTVLRAIVRDDWSTYHLIDFDPKTGTVKQQLTNQGYRDWSTWSRGQAWAILGFAQTYTWTHDPVFLAAAISLADYFLARLSLATASGLYIHPYVPLWDFDVPASPTPPRDTSAGMIAANGMLILHQTLLGAGRATVAARFLAGVRCIVADTLALSLAAKSAFAVPIPDAPVDAEAYPVVVEVDDGEKGGEAFDAILKNATANNNEFSYKIYSDHGLVYADYYLLELGNKLLRMGLV</sequence>
<dbReference type="PANTHER" id="PTHR36845">
    <property type="entry name" value="HYDROLASE, PUTATIVE (AFU_ORTHOLOGUE AFUA_7G05090)-RELATED"/>
    <property type="match status" value="1"/>
</dbReference>
<protein>
    <recommendedName>
        <fullName evidence="6">Glucuronyl hydrolase</fullName>
    </recommendedName>
</protein>
<feature type="region of interest" description="Disordered" evidence="3">
    <location>
        <begin position="1"/>
        <end position="79"/>
    </location>
</feature>
<evidence type="ECO:0000256" key="2">
    <source>
        <dbReference type="ARBA" id="ARBA00038358"/>
    </source>
</evidence>